<gene>
    <name evidence="1" type="ORF">K435DRAFT_802283</name>
</gene>
<name>A0A4S8LMX4_DENBC</name>
<keyword evidence="2" id="KW-1185">Reference proteome</keyword>
<sequence length="166" mass="18160">MTLEMPRLQISLISKTIILKIPGMTGSYCRNSVIAGNQIIKDDSGLSSNNKKITADMIASAIPAAPNVFKGRQELVEQGVAILCQQALRFLAILGAGGMGKTSLALYIMDSDSVKNKFGERCYFILCELFDDAESLVQGSIHVMELTMEDNKRSYSTISNLLMVIF</sequence>
<reference evidence="1 2" key="1">
    <citation type="journal article" date="2019" name="Nat. Ecol. Evol.">
        <title>Megaphylogeny resolves global patterns of mushroom evolution.</title>
        <authorList>
            <person name="Varga T."/>
            <person name="Krizsan K."/>
            <person name="Foldi C."/>
            <person name="Dima B."/>
            <person name="Sanchez-Garcia M."/>
            <person name="Sanchez-Ramirez S."/>
            <person name="Szollosi G.J."/>
            <person name="Szarkandi J.G."/>
            <person name="Papp V."/>
            <person name="Albert L."/>
            <person name="Andreopoulos W."/>
            <person name="Angelini C."/>
            <person name="Antonin V."/>
            <person name="Barry K.W."/>
            <person name="Bougher N.L."/>
            <person name="Buchanan P."/>
            <person name="Buyck B."/>
            <person name="Bense V."/>
            <person name="Catcheside P."/>
            <person name="Chovatia M."/>
            <person name="Cooper J."/>
            <person name="Damon W."/>
            <person name="Desjardin D."/>
            <person name="Finy P."/>
            <person name="Geml J."/>
            <person name="Haridas S."/>
            <person name="Hughes K."/>
            <person name="Justo A."/>
            <person name="Karasinski D."/>
            <person name="Kautmanova I."/>
            <person name="Kiss B."/>
            <person name="Kocsube S."/>
            <person name="Kotiranta H."/>
            <person name="LaButti K.M."/>
            <person name="Lechner B.E."/>
            <person name="Liimatainen K."/>
            <person name="Lipzen A."/>
            <person name="Lukacs Z."/>
            <person name="Mihaltcheva S."/>
            <person name="Morgado L.N."/>
            <person name="Niskanen T."/>
            <person name="Noordeloos M.E."/>
            <person name="Ohm R.A."/>
            <person name="Ortiz-Santana B."/>
            <person name="Ovrebo C."/>
            <person name="Racz N."/>
            <person name="Riley R."/>
            <person name="Savchenko A."/>
            <person name="Shiryaev A."/>
            <person name="Soop K."/>
            <person name="Spirin V."/>
            <person name="Szebenyi C."/>
            <person name="Tomsovsky M."/>
            <person name="Tulloss R.E."/>
            <person name="Uehling J."/>
            <person name="Grigoriev I.V."/>
            <person name="Vagvolgyi C."/>
            <person name="Papp T."/>
            <person name="Martin F.M."/>
            <person name="Miettinen O."/>
            <person name="Hibbett D.S."/>
            <person name="Nagy L.G."/>
        </authorList>
    </citation>
    <scope>NUCLEOTIDE SEQUENCE [LARGE SCALE GENOMIC DNA]</scope>
    <source>
        <strain evidence="1 2">CBS 962.96</strain>
    </source>
</reference>
<dbReference type="EMBL" id="ML179346">
    <property type="protein sequence ID" value="THU90088.1"/>
    <property type="molecule type" value="Genomic_DNA"/>
</dbReference>
<accession>A0A4S8LMX4</accession>
<dbReference type="OrthoDB" id="3064467at2759"/>
<dbReference type="Gene3D" id="3.40.50.300">
    <property type="entry name" value="P-loop containing nucleotide triphosphate hydrolases"/>
    <property type="match status" value="1"/>
</dbReference>
<evidence type="ECO:0000313" key="1">
    <source>
        <dbReference type="EMBL" id="THU90088.1"/>
    </source>
</evidence>
<evidence type="ECO:0008006" key="3">
    <source>
        <dbReference type="Google" id="ProtNLM"/>
    </source>
</evidence>
<protein>
    <recommendedName>
        <fullName evidence="3">NB-ARC domain-containing protein</fullName>
    </recommendedName>
</protein>
<dbReference type="InterPro" id="IPR027417">
    <property type="entry name" value="P-loop_NTPase"/>
</dbReference>
<proteinExistence type="predicted"/>
<dbReference type="AlphaFoldDB" id="A0A4S8LMX4"/>
<dbReference type="SUPFAM" id="SSF52540">
    <property type="entry name" value="P-loop containing nucleoside triphosphate hydrolases"/>
    <property type="match status" value="1"/>
</dbReference>
<dbReference type="Proteomes" id="UP000297245">
    <property type="component" value="Unassembled WGS sequence"/>
</dbReference>
<organism evidence="1 2">
    <name type="scientific">Dendrothele bispora (strain CBS 962.96)</name>
    <dbReference type="NCBI Taxonomy" id="1314807"/>
    <lineage>
        <taxon>Eukaryota</taxon>
        <taxon>Fungi</taxon>
        <taxon>Dikarya</taxon>
        <taxon>Basidiomycota</taxon>
        <taxon>Agaricomycotina</taxon>
        <taxon>Agaricomycetes</taxon>
        <taxon>Agaricomycetidae</taxon>
        <taxon>Agaricales</taxon>
        <taxon>Agaricales incertae sedis</taxon>
        <taxon>Dendrothele</taxon>
    </lineage>
</organism>
<evidence type="ECO:0000313" key="2">
    <source>
        <dbReference type="Proteomes" id="UP000297245"/>
    </source>
</evidence>